<protein>
    <submittedName>
        <fullName evidence="5">Helix-turn-helix domain-containing protein</fullName>
    </submittedName>
</protein>
<keyword evidence="1" id="KW-0805">Transcription regulation</keyword>
<name>A0ABY7QQD8_9FLAO</name>
<dbReference type="Gene3D" id="1.10.10.60">
    <property type="entry name" value="Homeodomain-like"/>
    <property type="match status" value="1"/>
</dbReference>
<dbReference type="InterPro" id="IPR037923">
    <property type="entry name" value="HTH-like"/>
</dbReference>
<evidence type="ECO:0000256" key="1">
    <source>
        <dbReference type="ARBA" id="ARBA00023015"/>
    </source>
</evidence>
<dbReference type="PANTHER" id="PTHR43280:SF2">
    <property type="entry name" value="HTH-TYPE TRANSCRIPTIONAL REGULATOR EXSA"/>
    <property type="match status" value="1"/>
</dbReference>
<dbReference type="Pfam" id="PF12833">
    <property type="entry name" value="HTH_18"/>
    <property type="match status" value="1"/>
</dbReference>
<dbReference type="RefSeq" id="WP_271149546.1">
    <property type="nucleotide sequence ID" value="NZ_CP115859.1"/>
</dbReference>
<evidence type="ECO:0000256" key="2">
    <source>
        <dbReference type="ARBA" id="ARBA00023125"/>
    </source>
</evidence>
<dbReference type="SUPFAM" id="SSF51215">
    <property type="entry name" value="Regulatory protein AraC"/>
    <property type="match status" value="1"/>
</dbReference>
<evidence type="ECO:0000259" key="4">
    <source>
        <dbReference type="PROSITE" id="PS01124"/>
    </source>
</evidence>
<dbReference type="SUPFAM" id="SSF46689">
    <property type="entry name" value="Homeodomain-like"/>
    <property type="match status" value="1"/>
</dbReference>
<keyword evidence="3" id="KW-0804">Transcription</keyword>
<proteinExistence type="predicted"/>
<dbReference type="InterPro" id="IPR018060">
    <property type="entry name" value="HTH_AraC"/>
</dbReference>
<dbReference type="InterPro" id="IPR009057">
    <property type="entry name" value="Homeodomain-like_sf"/>
</dbReference>
<evidence type="ECO:0000256" key="3">
    <source>
        <dbReference type="ARBA" id="ARBA00023163"/>
    </source>
</evidence>
<dbReference type="Proteomes" id="UP001210978">
    <property type="component" value="Chromosome"/>
</dbReference>
<keyword evidence="6" id="KW-1185">Reference proteome</keyword>
<organism evidence="5 6">
    <name type="scientific">Chryseobacterium camelliae</name>
    <dbReference type="NCBI Taxonomy" id="1265445"/>
    <lineage>
        <taxon>Bacteria</taxon>
        <taxon>Pseudomonadati</taxon>
        <taxon>Bacteroidota</taxon>
        <taxon>Flavobacteriia</taxon>
        <taxon>Flavobacteriales</taxon>
        <taxon>Weeksellaceae</taxon>
        <taxon>Chryseobacterium group</taxon>
        <taxon>Chryseobacterium</taxon>
    </lineage>
</organism>
<dbReference type="EMBL" id="CP115859">
    <property type="protein sequence ID" value="WBV61251.1"/>
    <property type="molecule type" value="Genomic_DNA"/>
</dbReference>
<keyword evidence="2" id="KW-0238">DNA-binding</keyword>
<evidence type="ECO:0000313" key="5">
    <source>
        <dbReference type="EMBL" id="WBV61251.1"/>
    </source>
</evidence>
<accession>A0ABY7QQD8</accession>
<dbReference type="PANTHER" id="PTHR43280">
    <property type="entry name" value="ARAC-FAMILY TRANSCRIPTIONAL REGULATOR"/>
    <property type="match status" value="1"/>
</dbReference>
<gene>
    <name evidence="5" type="ORF">PFY12_03805</name>
</gene>
<sequence length="285" mass="33506">MSDIKKKIGINKNIISKKINSKELHCLDYPTKQDFLSILVFENGSGTHIIDNTEFPIHKKQTHVLFPSQSHYITIENHSVIHQLFISKELYHEFKIFLQFPEAVYKKYPVVPIQSEEFDMMIRQFKDIEEVRNHPFIMDDTIAYLKTKIIIQIISNEIEHLFDELGNHHVPPILFQFILLTKKYCKTEKTVKYYADNLGLTSNHLNVLCKKYFDKTAKDCIQREIIKEIQRQIVDPQNSLLGIALNCGFQCYTAFSKCIKKHLGIPPTELRKKLLHEKINQQTFK</sequence>
<reference evidence="5 6" key="1">
    <citation type="submission" date="2023-01" db="EMBL/GenBank/DDBJ databases">
        <title>Complete genome of Chryseobacterium camelliae VAN22-5A.</title>
        <authorList>
            <person name="Zong G."/>
            <person name="Cao G."/>
        </authorList>
    </citation>
    <scope>NUCLEOTIDE SEQUENCE [LARGE SCALE GENOMIC DNA]</scope>
    <source>
        <strain evidence="5 6">VAN22-5A</strain>
    </source>
</reference>
<feature type="domain" description="HTH araC/xylS-type" evidence="4">
    <location>
        <begin position="190"/>
        <end position="273"/>
    </location>
</feature>
<dbReference type="PROSITE" id="PS01124">
    <property type="entry name" value="HTH_ARAC_FAMILY_2"/>
    <property type="match status" value="1"/>
</dbReference>
<evidence type="ECO:0000313" key="6">
    <source>
        <dbReference type="Proteomes" id="UP001210978"/>
    </source>
</evidence>
<dbReference type="SMART" id="SM00342">
    <property type="entry name" value="HTH_ARAC"/>
    <property type="match status" value="1"/>
</dbReference>